<dbReference type="InterPro" id="IPR011330">
    <property type="entry name" value="Glyco_hydro/deAcase_b/a-brl"/>
</dbReference>
<feature type="non-terminal residue" evidence="2">
    <location>
        <position position="142"/>
    </location>
</feature>
<gene>
    <name evidence="2" type="ORF">METZ01_LOCUS201498</name>
</gene>
<dbReference type="GO" id="GO:0005975">
    <property type="term" value="P:carbohydrate metabolic process"/>
    <property type="evidence" value="ECO:0007669"/>
    <property type="project" value="InterPro"/>
</dbReference>
<dbReference type="GO" id="GO:0016810">
    <property type="term" value="F:hydrolase activity, acting on carbon-nitrogen (but not peptide) bonds"/>
    <property type="evidence" value="ECO:0007669"/>
    <property type="project" value="InterPro"/>
</dbReference>
<dbReference type="Gene3D" id="3.20.20.370">
    <property type="entry name" value="Glycoside hydrolase/deacetylase"/>
    <property type="match status" value="1"/>
</dbReference>
<dbReference type="SUPFAM" id="SSF88713">
    <property type="entry name" value="Glycoside hydrolase/deacetylase"/>
    <property type="match status" value="1"/>
</dbReference>
<protein>
    <recommendedName>
        <fullName evidence="1">NodB homology domain-containing protein</fullName>
    </recommendedName>
</protein>
<dbReference type="InterPro" id="IPR002509">
    <property type="entry name" value="NODB_dom"/>
</dbReference>
<dbReference type="EMBL" id="UINC01043922">
    <property type="protein sequence ID" value="SVB48644.1"/>
    <property type="molecule type" value="Genomic_DNA"/>
</dbReference>
<dbReference type="Pfam" id="PF01522">
    <property type="entry name" value="Polysacc_deac_1"/>
    <property type="match status" value="1"/>
</dbReference>
<accession>A0A382EEZ4</accession>
<sequence>MTDSRHLVCLSFDFDAVSFWMAQGLTSPTSISRGEFGGIGVQRILKVLESHDIKASFFIPGVTLNTYPEVCRAIAEAGHEIGHHGFTHVSPVEMSREDELNALRKGKTAIQEVTGQVPVGYRSPAWDLSGNSIELLLQEGFV</sequence>
<proteinExistence type="predicted"/>
<dbReference type="PROSITE" id="PS51677">
    <property type="entry name" value="NODB"/>
    <property type="match status" value="1"/>
</dbReference>
<dbReference type="PANTHER" id="PTHR47561">
    <property type="entry name" value="POLYSACCHARIDE DEACETYLASE FAMILY PROTEIN (AFU_ORTHOLOGUE AFUA_6G05030)"/>
    <property type="match status" value="1"/>
</dbReference>
<evidence type="ECO:0000259" key="1">
    <source>
        <dbReference type="PROSITE" id="PS51677"/>
    </source>
</evidence>
<dbReference type="PANTHER" id="PTHR47561:SF1">
    <property type="entry name" value="POLYSACCHARIDE DEACETYLASE FAMILY PROTEIN (AFU_ORTHOLOGUE AFUA_6G05030)"/>
    <property type="match status" value="1"/>
</dbReference>
<evidence type="ECO:0000313" key="2">
    <source>
        <dbReference type="EMBL" id="SVB48644.1"/>
    </source>
</evidence>
<reference evidence="2" key="1">
    <citation type="submission" date="2018-05" db="EMBL/GenBank/DDBJ databases">
        <authorList>
            <person name="Lanie J.A."/>
            <person name="Ng W.-L."/>
            <person name="Kazmierczak K.M."/>
            <person name="Andrzejewski T.M."/>
            <person name="Davidsen T.M."/>
            <person name="Wayne K.J."/>
            <person name="Tettelin H."/>
            <person name="Glass J.I."/>
            <person name="Rusch D."/>
            <person name="Podicherti R."/>
            <person name="Tsui H.-C.T."/>
            <person name="Winkler M.E."/>
        </authorList>
    </citation>
    <scope>NUCLEOTIDE SEQUENCE</scope>
</reference>
<dbReference type="AlphaFoldDB" id="A0A382EEZ4"/>
<name>A0A382EEZ4_9ZZZZ</name>
<organism evidence="2">
    <name type="scientific">marine metagenome</name>
    <dbReference type="NCBI Taxonomy" id="408172"/>
    <lineage>
        <taxon>unclassified sequences</taxon>
        <taxon>metagenomes</taxon>
        <taxon>ecological metagenomes</taxon>
    </lineage>
</organism>
<feature type="domain" description="NodB homology" evidence="1">
    <location>
        <begin position="28"/>
        <end position="142"/>
    </location>
</feature>